<accession>A0A7K0E0T9</accession>
<reference evidence="5 6" key="1">
    <citation type="submission" date="2019-10" db="EMBL/GenBank/DDBJ databases">
        <title>Nocardia macrotermitis sp. nov. and Nocardia aurantia sp. nov., isolated from the gut of fungus growing-termite Macrotermes natalensis.</title>
        <authorList>
            <person name="Benndorf R."/>
            <person name="Schwitalla J."/>
            <person name="Martin K."/>
            <person name="De Beer W."/>
            <person name="Kaster A.-K."/>
            <person name="Vollmers J."/>
            <person name="Poulsen M."/>
            <person name="Beemelmanns C."/>
        </authorList>
    </citation>
    <scope>NUCLEOTIDE SEQUENCE [LARGE SCALE GENOMIC DNA]</scope>
    <source>
        <strain evidence="5 6">RB56</strain>
    </source>
</reference>
<evidence type="ECO:0000256" key="2">
    <source>
        <dbReference type="ARBA" id="ARBA00022801"/>
    </source>
</evidence>
<organism evidence="5 6">
    <name type="scientific">Nocardia aurantia</name>
    <dbReference type="NCBI Taxonomy" id="2585199"/>
    <lineage>
        <taxon>Bacteria</taxon>
        <taxon>Bacillati</taxon>
        <taxon>Actinomycetota</taxon>
        <taxon>Actinomycetes</taxon>
        <taxon>Mycobacteriales</taxon>
        <taxon>Nocardiaceae</taxon>
        <taxon>Nocardia</taxon>
    </lineage>
</organism>
<keyword evidence="2" id="KW-0378">Hydrolase</keyword>
<dbReference type="SUPFAM" id="SSF50891">
    <property type="entry name" value="Cyclophilin-like"/>
    <property type="match status" value="1"/>
</dbReference>
<evidence type="ECO:0000313" key="5">
    <source>
        <dbReference type="EMBL" id="MQY31397.1"/>
    </source>
</evidence>
<evidence type="ECO:0000256" key="1">
    <source>
        <dbReference type="ARBA" id="ARBA00022741"/>
    </source>
</evidence>
<dbReference type="InterPro" id="IPR010016">
    <property type="entry name" value="PxpB"/>
</dbReference>
<dbReference type="SMART" id="SM00796">
    <property type="entry name" value="AHS1"/>
    <property type="match status" value="1"/>
</dbReference>
<gene>
    <name evidence="5" type="primary">ybgJ</name>
    <name evidence="5" type="ORF">NRB56_70060</name>
</gene>
<evidence type="ECO:0000259" key="4">
    <source>
        <dbReference type="SMART" id="SM00796"/>
    </source>
</evidence>
<proteinExistence type="predicted"/>
<dbReference type="PANTHER" id="PTHR34698">
    <property type="entry name" value="5-OXOPROLINASE SUBUNIT B"/>
    <property type="match status" value="1"/>
</dbReference>
<dbReference type="Pfam" id="PF02682">
    <property type="entry name" value="CT_C_D"/>
    <property type="match status" value="1"/>
</dbReference>
<dbReference type="InterPro" id="IPR003833">
    <property type="entry name" value="CT_C_D"/>
</dbReference>
<dbReference type="Proteomes" id="UP000431401">
    <property type="component" value="Unassembled WGS sequence"/>
</dbReference>
<dbReference type="AlphaFoldDB" id="A0A7K0E0T9"/>
<keyword evidence="6" id="KW-1185">Reference proteome</keyword>
<dbReference type="GO" id="GO:0016787">
    <property type="term" value="F:hydrolase activity"/>
    <property type="evidence" value="ECO:0007669"/>
    <property type="project" value="UniProtKB-KW"/>
</dbReference>
<protein>
    <recommendedName>
        <fullName evidence="4">Carboxyltransferase domain-containing protein</fullName>
    </recommendedName>
</protein>
<evidence type="ECO:0000256" key="3">
    <source>
        <dbReference type="ARBA" id="ARBA00022840"/>
    </source>
</evidence>
<dbReference type="RefSeq" id="WP_319943976.1">
    <property type="nucleotide sequence ID" value="NZ_WEGI01000019.1"/>
</dbReference>
<dbReference type="PANTHER" id="PTHR34698:SF2">
    <property type="entry name" value="5-OXOPROLINASE SUBUNIT B"/>
    <property type="match status" value="1"/>
</dbReference>
<feature type="domain" description="Carboxyltransferase" evidence="4">
    <location>
        <begin position="4"/>
        <end position="196"/>
    </location>
</feature>
<dbReference type="SUPFAM" id="SSF160467">
    <property type="entry name" value="PH0987 N-terminal domain-like"/>
    <property type="match status" value="1"/>
</dbReference>
<dbReference type="GO" id="GO:0005524">
    <property type="term" value="F:ATP binding"/>
    <property type="evidence" value="ECO:0007669"/>
    <property type="project" value="UniProtKB-KW"/>
</dbReference>
<sequence length="209" mass="22100">MTELRIRPAGDRALLLEPPDLDAPAALAGRLRERPVDGVADILPAARTVLVTLRPGTDPAAVAQVLREAAASAPRGGDGDRGEPIVIPVHYDGADLTDAARLLGISVPELIARHTGCEWHCAFVGFAPGFGYLEAPRANLTVPRRDQSRTAVPAGSVALAGGYSAVYPRRSPGGWQLIGRADTVLWDLTRPDPALLRPGSRVRFTVAGR</sequence>
<keyword evidence="1" id="KW-0547">Nucleotide-binding</keyword>
<name>A0A7K0E0T9_9NOCA</name>
<dbReference type="Gene3D" id="3.30.1360.40">
    <property type="match status" value="1"/>
</dbReference>
<dbReference type="Gene3D" id="2.40.100.10">
    <property type="entry name" value="Cyclophilin-like"/>
    <property type="match status" value="1"/>
</dbReference>
<dbReference type="EMBL" id="WEGI01000019">
    <property type="protein sequence ID" value="MQY31397.1"/>
    <property type="molecule type" value="Genomic_DNA"/>
</dbReference>
<keyword evidence="3" id="KW-0067">ATP-binding</keyword>
<evidence type="ECO:0000313" key="6">
    <source>
        <dbReference type="Proteomes" id="UP000431401"/>
    </source>
</evidence>
<comment type="caution">
    <text evidence="5">The sequence shown here is derived from an EMBL/GenBank/DDBJ whole genome shotgun (WGS) entry which is preliminary data.</text>
</comment>
<dbReference type="InterPro" id="IPR029000">
    <property type="entry name" value="Cyclophilin-like_dom_sf"/>
</dbReference>